<dbReference type="Pfam" id="PF03167">
    <property type="entry name" value="UDG"/>
    <property type="match status" value="1"/>
</dbReference>
<keyword evidence="3 7" id="KW-0378">Hydrolase</keyword>
<evidence type="ECO:0000256" key="8">
    <source>
        <dbReference type="PROSITE-ProRule" id="PRU10072"/>
    </source>
</evidence>
<comment type="similarity">
    <text evidence="1 7 9">Belongs to the uracil-DNA glycosylase (UDG) superfamily. UNG family.</text>
</comment>
<dbReference type="Gene3D" id="3.40.470.10">
    <property type="entry name" value="Uracil-DNA glycosylase-like domain"/>
    <property type="match status" value="1"/>
</dbReference>
<dbReference type="GO" id="GO:0097510">
    <property type="term" value="P:base-excision repair, AP site formation via deaminated base removal"/>
    <property type="evidence" value="ECO:0007669"/>
    <property type="project" value="TreeGrafter"/>
</dbReference>
<dbReference type="EC" id="3.2.2.27" evidence="7 9"/>
<feature type="active site" description="Proton acceptor" evidence="7 8">
    <location>
        <position position="62"/>
    </location>
</feature>
<comment type="subcellular location">
    <subcellularLocation>
        <location evidence="7">Mitochondrion</location>
    </subcellularLocation>
    <subcellularLocation>
        <location evidence="7">Nucleus</location>
    </subcellularLocation>
</comment>
<feature type="domain" description="Uracil-DNA glycosylase-like" evidence="10">
    <location>
        <begin position="47"/>
        <end position="227"/>
    </location>
</feature>
<dbReference type="PROSITE" id="PS00130">
    <property type="entry name" value="U_DNA_GLYCOSYLASE"/>
    <property type="match status" value="1"/>
</dbReference>
<dbReference type="STRING" id="1037660.A0A066WRS5"/>
<evidence type="ECO:0000313" key="12">
    <source>
        <dbReference type="Proteomes" id="UP000027361"/>
    </source>
</evidence>
<evidence type="ECO:0000313" key="11">
    <source>
        <dbReference type="EMBL" id="KDN53335.1"/>
    </source>
</evidence>
<dbReference type="PANTHER" id="PTHR11264">
    <property type="entry name" value="URACIL-DNA GLYCOSYLASE"/>
    <property type="match status" value="1"/>
</dbReference>
<evidence type="ECO:0000256" key="4">
    <source>
        <dbReference type="ARBA" id="ARBA00023128"/>
    </source>
</evidence>
<proteinExistence type="inferred from homology"/>
<dbReference type="NCBIfam" id="TIGR00628">
    <property type="entry name" value="ung"/>
    <property type="match status" value="1"/>
</dbReference>
<comment type="catalytic activity">
    <reaction evidence="7 9">
        <text>Hydrolyzes single-stranded DNA or mismatched double-stranded DNA and polynucleotides, releasing free uracil.</text>
        <dbReference type="EC" id="3.2.2.27"/>
    </reaction>
</comment>
<dbReference type="InParanoid" id="A0A066WRS5"/>
<dbReference type="PANTHER" id="PTHR11264:SF0">
    <property type="entry name" value="URACIL-DNA GLYCOSYLASE"/>
    <property type="match status" value="1"/>
</dbReference>
<gene>
    <name evidence="7" type="primary">UNG1</name>
    <name evidence="11" type="ORF">K437DRAFT_218886</name>
</gene>
<keyword evidence="12" id="KW-1185">Reference proteome</keyword>
<dbReference type="NCBIfam" id="NF003588">
    <property type="entry name" value="PRK05254.1-1"/>
    <property type="match status" value="1"/>
</dbReference>
<name>A0A066WRS5_TILAU</name>
<evidence type="ECO:0000256" key="7">
    <source>
        <dbReference type="HAMAP-Rule" id="MF_03166"/>
    </source>
</evidence>
<keyword evidence="4 7" id="KW-0496">Mitochondrion</keyword>
<dbReference type="HOGENOM" id="CLU_032162_3_0_1"/>
<dbReference type="NCBIfam" id="NF003592">
    <property type="entry name" value="PRK05254.1-5"/>
    <property type="match status" value="1"/>
</dbReference>
<protein>
    <recommendedName>
        <fullName evidence="7 9">Uracil-DNA glycosylase</fullName>
        <shortName evidence="7">UDG</shortName>
        <ecNumber evidence="7 9">3.2.2.27</ecNumber>
    </recommendedName>
</protein>
<sequence length="243" mass="26286">MDPEWFARLENEMKKDYFKKLKSFLKAEQAAQKKIYPPEHLIHSWSREAPLHKVKVVVLGQDPYHGPGQACGHSFSVPKGVAVPGSLKNIYKELASEYPGAFAPPKHGDLTGWAKQGVLLLNACLTVSAGQAGSHHGKGWEPFTRSVLKLVAQEAAKGGSSVGGSSSTCKGVVFLVWGQPAARSLIEAGINDKSPNILILRSPHPSPLSAHRGFLGNGHFKKANEWLEKRYGPGGGIDWAQLP</sequence>
<reference evidence="11 12" key="1">
    <citation type="submission" date="2014-05" db="EMBL/GenBank/DDBJ databases">
        <title>Draft genome sequence of a rare smut relative, Tilletiaria anomala UBC 951.</title>
        <authorList>
            <consortium name="DOE Joint Genome Institute"/>
            <person name="Toome M."/>
            <person name="Kuo A."/>
            <person name="Henrissat B."/>
            <person name="Lipzen A."/>
            <person name="Tritt A."/>
            <person name="Yoshinaga Y."/>
            <person name="Zane M."/>
            <person name="Barry K."/>
            <person name="Grigoriev I.V."/>
            <person name="Spatafora J.W."/>
            <person name="Aimea M.C."/>
        </authorList>
    </citation>
    <scope>NUCLEOTIDE SEQUENCE [LARGE SCALE GENOMIC DNA]</scope>
    <source>
        <strain evidence="11 12">UBC 951</strain>
    </source>
</reference>
<evidence type="ECO:0000259" key="10">
    <source>
        <dbReference type="SMART" id="SM00986"/>
    </source>
</evidence>
<dbReference type="EMBL" id="JMSN01000002">
    <property type="protein sequence ID" value="KDN53335.1"/>
    <property type="molecule type" value="Genomic_DNA"/>
</dbReference>
<dbReference type="SUPFAM" id="SSF52141">
    <property type="entry name" value="Uracil-DNA glycosylase-like"/>
    <property type="match status" value="1"/>
</dbReference>
<dbReference type="RefSeq" id="XP_013246174.1">
    <property type="nucleotide sequence ID" value="XM_013390720.1"/>
</dbReference>
<evidence type="ECO:0000256" key="3">
    <source>
        <dbReference type="ARBA" id="ARBA00022801"/>
    </source>
</evidence>
<organism evidence="11 12">
    <name type="scientific">Tilletiaria anomala (strain ATCC 24038 / CBS 436.72 / UBC 951)</name>
    <dbReference type="NCBI Taxonomy" id="1037660"/>
    <lineage>
        <taxon>Eukaryota</taxon>
        <taxon>Fungi</taxon>
        <taxon>Dikarya</taxon>
        <taxon>Basidiomycota</taxon>
        <taxon>Ustilaginomycotina</taxon>
        <taxon>Exobasidiomycetes</taxon>
        <taxon>Georgefischeriales</taxon>
        <taxon>Tilletiariaceae</taxon>
        <taxon>Tilletiaria</taxon>
    </lineage>
</organism>
<keyword evidence="5 7" id="KW-0234">DNA repair</keyword>
<dbReference type="HAMAP" id="MF_00148">
    <property type="entry name" value="UDG"/>
    <property type="match status" value="1"/>
</dbReference>
<dbReference type="AlphaFoldDB" id="A0A066WRS5"/>
<dbReference type="GO" id="GO:0005739">
    <property type="term" value="C:mitochondrion"/>
    <property type="evidence" value="ECO:0007669"/>
    <property type="project" value="UniProtKB-SubCell"/>
</dbReference>
<evidence type="ECO:0000256" key="2">
    <source>
        <dbReference type="ARBA" id="ARBA00022763"/>
    </source>
</evidence>
<evidence type="ECO:0000256" key="9">
    <source>
        <dbReference type="RuleBase" id="RU003780"/>
    </source>
</evidence>
<dbReference type="OMA" id="PDNGYLM"/>
<dbReference type="FunCoup" id="A0A066WRS5">
    <property type="interactions" value="371"/>
</dbReference>
<dbReference type="SMART" id="SM00987">
    <property type="entry name" value="UreE_C"/>
    <property type="match status" value="1"/>
</dbReference>
<dbReference type="InterPro" id="IPR018085">
    <property type="entry name" value="Ura-DNA_Glyclase_AS"/>
</dbReference>
<keyword evidence="6 7" id="KW-0539">Nucleus</keyword>
<dbReference type="InterPro" id="IPR002043">
    <property type="entry name" value="UDG_fam1"/>
</dbReference>
<evidence type="ECO:0000256" key="1">
    <source>
        <dbReference type="ARBA" id="ARBA00008184"/>
    </source>
</evidence>
<dbReference type="FunFam" id="3.40.470.10:FF:000007">
    <property type="entry name" value="Uracil-DNA glycosylase"/>
    <property type="match status" value="1"/>
</dbReference>
<evidence type="ECO:0000256" key="5">
    <source>
        <dbReference type="ARBA" id="ARBA00023204"/>
    </source>
</evidence>
<dbReference type="InterPro" id="IPR036895">
    <property type="entry name" value="Uracil-DNA_glycosylase-like_sf"/>
</dbReference>
<comment type="function">
    <text evidence="7 9">Excises uracil residues from the DNA which can arise as a result of misincorporation of dUMP residues by DNA polymerase or due to deamination of cytosine.</text>
</comment>
<dbReference type="Proteomes" id="UP000027361">
    <property type="component" value="Unassembled WGS sequence"/>
</dbReference>
<dbReference type="OrthoDB" id="10031947at2759"/>
<dbReference type="GO" id="GO:0004844">
    <property type="term" value="F:uracil DNA N-glycosylase activity"/>
    <property type="evidence" value="ECO:0007669"/>
    <property type="project" value="UniProtKB-UniRule"/>
</dbReference>
<dbReference type="SMART" id="SM00986">
    <property type="entry name" value="UDG"/>
    <property type="match status" value="1"/>
</dbReference>
<keyword evidence="2 7" id="KW-0227">DNA damage</keyword>
<dbReference type="CDD" id="cd10027">
    <property type="entry name" value="UDG-F1-like"/>
    <property type="match status" value="1"/>
</dbReference>
<comment type="caution">
    <text evidence="11">The sequence shown here is derived from an EMBL/GenBank/DDBJ whole genome shotgun (WGS) entry which is preliminary data.</text>
</comment>
<dbReference type="InterPro" id="IPR005122">
    <property type="entry name" value="Uracil-DNA_glycosylase-like"/>
</dbReference>
<dbReference type="NCBIfam" id="NF003589">
    <property type="entry name" value="PRK05254.1-2"/>
    <property type="match status" value="1"/>
</dbReference>
<evidence type="ECO:0000256" key="6">
    <source>
        <dbReference type="ARBA" id="ARBA00023242"/>
    </source>
</evidence>
<dbReference type="GO" id="GO:0005634">
    <property type="term" value="C:nucleus"/>
    <property type="evidence" value="ECO:0007669"/>
    <property type="project" value="UniProtKB-SubCell"/>
</dbReference>
<dbReference type="GeneID" id="25262209"/>
<accession>A0A066WRS5</accession>